<evidence type="ECO:0000256" key="1">
    <source>
        <dbReference type="SAM" id="Phobius"/>
    </source>
</evidence>
<dbReference type="EMBL" id="LAJX01000119">
    <property type="protein sequence ID" value="KJV06281.1"/>
    <property type="molecule type" value="Genomic_DNA"/>
</dbReference>
<dbReference type="RefSeq" id="WP_045779427.1">
    <property type="nucleotide sequence ID" value="NZ_LAJX01000119.1"/>
</dbReference>
<evidence type="ECO:0000313" key="3">
    <source>
        <dbReference type="Proteomes" id="UP000033684"/>
    </source>
</evidence>
<dbReference type="OrthoDB" id="5572789at2"/>
<protein>
    <submittedName>
        <fullName evidence="2">Uncharacterized protein</fullName>
    </submittedName>
</protein>
<organism evidence="2 3">
    <name type="scientific">Methylocucumis oryzae</name>
    <dbReference type="NCBI Taxonomy" id="1632867"/>
    <lineage>
        <taxon>Bacteria</taxon>
        <taxon>Pseudomonadati</taxon>
        <taxon>Pseudomonadota</taxon>
        <taxon>Gammaproteobacteria</taxon>
        <taxon>Methylococcales</taxon>
        <taxon>Methylococcaceae</taxon>
        <taxon>Methylocucumis</taxon>
    </lineage>
</organism>
<keyword evidence="1" id="KW-0472">Membrane</keyword>
<name>A0A0F3IHQ6_9GAMM</name>
<proteinExistence type="predicted"/>
<comment type="caution">
    <text evidence="2">The sequence shown here is derived from an EMBL/GenBank/DDBJ whole genome shotgun (WGS) entry which is preliminary data.</text>
</comment>
<reference evidence="2 3" key="2">
    <citation type="journal article" date="2016" name="Microb. Ecol.">
        <title>Genome Characteristics of a Novel Type I Methanotroph (Sn10-6) Isolated from a Flooded Indian Rice Field.</title>
        <authorList>
            <person name="Rahalkar M.C."/>
            <person name="Pandit P.S."/>
            <person name="Dhakephalkar P.K."/>
            <person name="Pore S."/>
            <person name="Arora P."/>
            <person name="Kapse N."/>
        </authorList>
    </citation>
    <scope>NUCLEOTIDE SEQUENCE [LARGE SCALE GENOMIC DNA]</scope>
    <source>
        <strain evidence="2 3">Sn10-6</strain>
    </source>
</reference>
<dbReference type="Proteomes" id="UP000033684">
    <property type="component" value="Unassembled WGS sequence"/>
</dbReference>
<reference evidence="3" key="1">
    <citation type="submission" date="2015-03" db="EMBL/GenBank/DDBJ databases">
        <title>Draft genome sequence of a novel methanotroph (Sn10-6) isolated from flooded ricefield rhizosphere in India.</title>
        <authorList>
            <person name="Pandit P.S."/>
            <person name="Pore S.D."/>
            <person name="Arora P."/>
            <person name="Kapse N.G."/>
            <person name="Dhakephalkar P.K."/>
            <person name="Rahalkar M.C."/>
        </authorList>
    </citation>
    <scope>NUCLEOTIDE SEQUENCE [LARGE SCALE GENOMIC DNA]</scope>
    <source>
        <strain evidence="3">Sn10-6</strain>
    </source>
</reference>
<gene>
    <name evidence="2" type="ORF">VZ94_12130</name>
</gene>
<keyword evidence="1" id="KW-0812">Transmembrane</keyword>
<dbReference type="AlphaFoldDB" id="A0A0F3IHQ6"/>
<keyword evidence="3" id="KW-1185">Reference proteome</keyword>
<keyword evidence="1" id="KW-1133">Transmembrane helix</keyword>
<evidence type="ECO:0000313" key="2">
    <source>
        <dbReference type="EMBL" id="KJV06281.1"/>
    </source>
</evidence>
<feature type="transmembrane region" description="Helical" evidence="1">
    <location>
        <begin position="14"/>
        <end position="36"/>
    </location>
</feature>
<sequence length="78" mass="9044">MNVMIIWSRLRRPLAVALFAAVFAYIFITPLCGWLFSCGCDWPWRGFTQHCNAFIATAPEKCAWCATHWRLSQLWPGH</sequence>
<accession>A0A0F3IHQ6</accession>